<keyword evidence="1" id="KW-0732">Signal</keyword>
<comment type="caution">
    <text evidence="2">The sequence shown here is derived from an EMBL/GenBank/DDBJ whole genome shotgun (WGS) entry which is preliminary data.</text>
</comment>
<sequence length="188" mass="19855">MGKLMIVLTAFALTGCSTPHIAQQSANFGVGVIGEMEAALSDFRTSELESYKARQDSLKEQHKLAKSALASLANSSRMRESAGDYQAQSITQKLLANANAVATDEAALTAADNLQDQTVTALVTTLPSTKKATEDAQKSLAALGAGLSGKEHYSDIHLFVTTLKETVKTNKEKIAEAKKSAEDGVPAK</sequence>
<accession>A0A6I2KVR5</accession>
<name>A0A6I2KVR5_9BURK</name>
<evidence type="ECO:0000313" key="2">
    <source>
        <dbReference type="EMBL" id="MRW89550.1"/>
    </source>
</evidence>
<proteinExistence type="predicted"/>
<keyword evidence="3" id="KW-1185">Reference proteome</keyword>
<gene>
    <name evidence="2" type="ORF">GJ699_06095</name>
</gene>
<organism evidence="2 3">
    <name type="scientific">Duganella guangzhouensis</name>
    <dbReference type="NCBI Taxonomy" id="2666084"/>
    <lineage>
        <taxon>Bacteria</taxon>
        <taxon>Pseudomonadati</taxon>
        <taxon>Pseudomonadota</taxon>
        <taxon>Betaproteobacteria</taxon>
        <taxon>Burkholderiales</taxon>
        <taxon>Oxalobacteraceae</taxon>
        <taxon>Telluria group</taxon>
        <taxon>Duganella</taxon>
    </lineage>
</organism>
<protein>
    <recommendedName>
        <fullName evidence="4">DUF4398 domain-containing protein</fullName>
    </recommendedName>
</protein>
<feature type="chain" id="PRO_5026099251" description="DUF4398 domain-containing protein" evidence="1">
    <location>
        <begin position="23"/>
        <end position="188"/>
    </location>
</feature>
<feature type="signal peptide" evidence="1">
    <location>
        <begin position="1"/>
        <end position="22"/>
    </location>
</feature>
<dbReference type="AlphaFoldDB" id="A0A6I2KVR5"/>
<dbReference type="RefSeq" id="WP_154374179.1">
    <property type="nucleotide sequence ID" value="NZ_WKJK01000003.1"/>
</dbReference>
<reference evidence="2 3" key="1">
    <citation type="submission" date="2019-11" db="EMBL/GenBank/DDBJ databases">
        <title>Novel species isolated from a subtropical stream in China.</title>
        <authorList>
            <person name="Lu H."/>
        </authorList>
    </citation>
    <scope>NUCLEOTIDE SEQUENCE [LARGE SCALE GENOMIC DNA]</scope>
    <source>
        <strain evidence="2 3">FT80W</strain>
    </source>
</reference>
<dbReference type="PROSITE" id="PS51257">
    <property type="entry name" value="PROKAR_LIPOPROTEIN"/>
    <property type="match status" value="1"/>
</dbReference>
<evidence type="ECO:0008006" key="4">
    <source>
        <dbReference type="Google" id="ProtNLM"/>
    </source>
</evidence>
<dbReference type="Proteomes" id="UP000433309">
    <property type="component" value="Unassembled WGS sequence"/>
</dbReference>
<evidence type="ECO:0000313" key="3">
    <source>
        <dbReference type="Proteomes" id="UP000433309"/>
    </source>
</evidence>
<dbReference type="EMBL" id="WKJK01000003">
    <property type="protein sequence ID" value="MRW89550.1"/>
    <property type="molecule type" value="Genomic_DNA"/>
</dbReference>
<evidence type="ECO:0000256" key="1">
    <source>
        <dbReference type="SAM" id="SignalP"/>
    </source>
</evidence>